<feature type="transmembrane region" description="Helical" evidence="1">
    <location>
        <begin position="177"/>
        <end position="196"/>
    </location>
</feature>
<dbReference type="RefSeq" id="WP_091521666.1">
    <property type="nucleotide sequence ID" value="NZ_FORF01000010.1"/>
</dbReference>
<keyword evidence="1" id="KW-1133">Transmembrane helix</keyword>
<feature type="transmembrane region" description="Helical" evidence="1">
    <location>
        <begin position="26"/>
        <end position="47"/>
    </location>
</feature>
<evidence type="ECO:0000313" key="3">
    <source>
        <dbReference type="EMBL" id="SFJ05604.1"/>
    </source>
</evidence>
<feature type="transmembrane region" description="Helical" evidence="1">
    <location>
        <begin position="120"/>
        <end position="140"/>
    </location>
</feature>
<reference evidence="4" key="1">
    <citation type="submission" date="2016-10" db="EMBL/GenBank/DDBJ databases">
        <authorList>
            <person name="Varghese N."/>
            <person name="Submissions S."/>
        </authorList>
    </citation>
    <scope>NUCLEOTIDE SEQUENCE [LARGE SCALE GENOMIC DNA]</scope>
    <source>
        <strain evidence="4">DSM 21857</strain>
    </source>
</reference>
<proteinExistence type="predicted"/>
<evidence type="ECO:0000259" key="2">
    <source>
        <dbReference type="Pfam" id="PF01569"/>
    </source>
</evidence>
<organism evidence="3 4">
    <name type="scientific">Aquamicrobium aerolatum DSM 21857</name>
    <dbReference type="NCBI Taxonomy" id="1121003"/>
    <lineage>
        <taxon>Bacteria</taxon>
        <taxon>Pseudomonadati</taxon>
        <taxon>Pseudomonadota</taxon>
        <taxon>Alphaproteobacteria</taxon>
        <taxon>Hyphomicrobiales</taxon>
        <taxon>Phyllobacteriaceae</taxon>
        <taxon>Aerobium</taxon>
    </lineage>
</organism>
<sequence>MTAEERPYSHSGKAVEFLDPFSRPRVAIVLVAATLLLTALFYLVPAIDIAVSSLFFRQEPCAPDVAKTICGTFPALSDTTLNDIRDFFHQMPIVIAVLLLLTAVSISLRRDKSLQRLAAGIYVALAALIVNSLFIVNLWLKSYSGRPRPEQTDLFGGSLPFVRAGEFTDFCASNCSFISGESSAAFWLVGLAALFPPQWRARALGVALVMATIAGSLRVAFGGHYFSDAVIAAMASVATFAVLATLARAFGLGGTETASTSR</sequence>
<dbReference type="Gene3D" id="1.20.144.10">
    <property type="entry name" value="Phosphatidic acid phosphatase type 2/haloperoxidase"/>
    <property type="match status" value="2"/>
</dbReference>
<feature type="domain" description="Phosphatidic acid phosphatase type 2/haloperoxidase" evidence="2">
    <location>
        <begin position="125"/>
        <end position="246"/>
    </location>
</feature>
<keyword evidence="1" id="KW-0812">Transmembrane</keyword>
<evidence type="ECO:0000256" key="1">
    <source>
        <dbReference type="SAM" id="Phobius"/>
    </source>
</evidence>
<feature type="transmembrane region" description="Helical" evidence="1">
    <location>
        <begin position="229"/>
        <end position="252"/>
    </location>
</feature>
<dbReference type="EMBL" id="FORF01000010">
    <property type="protein sequence ID" value="SFJ05604.1"/>
    <property type="molecule type" value="Genomic_DNA"/>
</dbReference>
<dbReference type="STRING" id="1121003.SAMN03080618_01996"/>
<dbReference type="AlphaFoldDB" id="A0A1I3N8P6"/>
<gene>
    <name evidence="3" type="ORF">SAMN03080618_01996</name>
</gene>
<dbReference type="InterPro" id="IPR036938">
    <property type="entry name" value="PAP2/HPO_sf"/>
</dbReference>
<dbReference type="Pfam" id="PF01569">
    <property type="entry name" value="PAP2"/>
    <property type="match status" value="1"/>
</dbReference>
<keyword evidence="1" id="KW-0472">Membrane</keyword>
<keyword evidence="4" id="KW-1185">Reference proteome</keyword>
<dbReference type="OrthoDB" id="9813524at2"/>
<name>A0A1I3N8P6_9HYPH</name>
<dbReference type="SUPFAM" id="SSF48317">
    <property type="entry name" value="Acid phosphatase/Vanadium-dependent haloperoxidase"/>
    <property type="match status" value="1"/>
</dbReference>
<protein>
    <submittedName>
        <fullName evidence="3">PAP2 superfamily protein</fullName>
    </submittedName>
</protein>
<evidence type="ECO:0000313" key="4">
    <source>
        <dbReference type="Proteomes" id="UP000242763"/>
    </source>
</evidence>
<accession>A0A1I3N8P6</accession>
<dbReference type="InterPro" id="IPR000326">
    <property type="entry name" value="PAP2/HPO"/>
</dbReference>
<dbReference type="Proteomes" id="UP000242763">
    <property type="component" value="Unassembled WGS sequence"/>
</dbReference>
<feature type="transmembrane region" description="Helical" evidence="1">
    <location>
        <begin position="203"/>
        <end position="223"/>
    </location>
</feature>
<feature type="transmembrane region" description="Helical" evidence="1">
    <location>
        <begin position="87"/>
        <end position="108"/>
    </location>
</feature>